<evidence type="ECO:0000313" key="3">
    <source>
        <dbReference type="Proteomes" id="UP000770661"/>
    </source>
</evidence>
<proteinExistence type="predicted"/>
<feature type="compositionally biased region" description="Low complexity" evidence="1">
    <location>
        <begin position="70"/>
        <end position="88"/>
    </location>
</feature>
<protein>
    <submittedName>
        <fullName evidence="2">Uncharacterized protein</fullName>
    </submittedName>
</protein>
<evidence type="ECO:0000313" key="2">
    <source>
        <dbReference type="EMBL" id="KAG0717363.1"/>
    </source>
</evidence>
<dbReference type="AlphaFoldDB" id="A0A8J5C7A1"/>
<feature type="compositionally biased region" description="Basic and acidic residues" evidence="1">
    <location>
        <begin position="55"/>
        <end position="65"/>
    </location>
</feature>
<feature type="region of interest" description="Disordered" evidence="1">
    <location>
        <begin position="1"/>
        <end position="122"/>
    </location>
</feature>
<feature type="compositionally biased region" description="Basic residues" evidence="1">
    <location>
        <begin position="36"/>
        <end position="45"/>
    </location>
</feature>
<organism evidence="2 3">
    <name type="scientific">Chionoecetes opilio</name>
    <name type="common">Atlantic snow crab</name>
    <name type="synonym">Cancer opilio</name>
    <dbReference type="NCBI Taxonomy" id="41210"/>
    <lineage>
        <taxon>Eukaryota</taxon>
        <taxon>Metazoa</taxon>
        <taxon>Ecdysozoa</taxon>
        <taxon>Arthropoda</taxon>
        <taxon>Crustacea</taxon>
        <taxon>Multicrustacea</taxon>
        <taxon>Malacostraca</taxon>
        <taxon>Eumalacostraca</taxon>
        <taxon>Eucarida</taxon>
        <taxon>Decapoda</taxon>
        <taxon>Pleocyemata</taxon>
        <taxon>Brachyura</taxon>
        <taxon>Eubrachyura</taxon>
        <taxon>Majoidea</taxon>
        <taxon>Majidae</taxon>
        <taxon>Chionoecetes</taxon>
    </lineage>
</organism>
<dbReference type="Proteomes" id="UP000770661">
    <property type="component" value="Unassembled WGS sequence"/>
</dbReference>
<accession>A0A8J5C7A1</accession>
<reference evidence="2" key="1">
    <citation type="submission" date="2020-07" db="EMBL/GenBank/DDBJ databases">
        <title>The High-quality genome of the commercially important snow crab, Chionoecetes opilio.</title>
        <authorList>
            <person name="Jeong J.-H."/>
            <person name="Ryu S."/>
        </authorList>
    </citation>
    <scope>NUCLEOTIDE SEQUENCE</scope>
    <source>
        <strain evidence="2">MADBK_172401_WGS</strain>
        <tissue evidence="2">Digestive gland</tissue>
    </source>
</reference>
<keyword evidence="3" id="KW-1185">Reference proteome</keyword>
<evidence type="ECO:0000256" key="1">
    <source>
        <dbReference type="SAM" id="MobiDB-lite"/>
    </source>
</evidence>
<sequence>MRLHSSQRKGTGPSCLAQREDEPRGSPGSRDIPLLSKRRRSRRSWSQRIAGGAEAEAKESLELDRSVGLSGSSSAGSSSDSSASAQQSYPAVAARTTKGTSSHGDDERPSTSAHFPKRMRASVRKSVLNSELAAALDRTQRCPTAMRFTCCQLQH</sequence>
<comment type="caution">
    <text evidence="2">The sequence shown here is derived from an EMBL/GenBank/DDBJ whole genome shotgun (WGS) entry which is preliminary data.</text>
</comment>
<name>A0A8J5C7A1_CHIOP</name>
<dbReference type="EMBL" id="JACEEZ010017735">
    <property type="protein sequence ID" value="KAG0717363.1"/>
    <property type="molecule type" value="Genomic_DNA"/>
</dbReference>
<gene>
    <name evidence="2" type="ORF">GWK47_054618</name>
</gene>